<dbReference type="AlphaFoldDB" id="A0A4Q4SYB7"/>
<dbReference type="OrthoDB" id="5430750at2759"/>
<dbReference type="EMBL" id="QJNU01000604">
    <property type="protein sequence ID" value="RYO92591.1"/>
    <property type="molecule type" value="Genomic_DNA"/>
</dbReference>
<sequence>MASGGPARVNCGGTVSGDSDPKKHFRWLRREARGPAYVSYSEFSNRSACAFEFGEDGYAGSCNYGGELLQMTAPSNKAGILFARGDFEYSLYSSLARGQRTFGGKSTFGLKLDDSDYGDRKSTNPDHSTYPRPKPTRFRLGQMIERGCYNYRWPFHEYVLLMDLPKDSKERSNASGDDNSPQESSDESLEVGTCAIASFVKDKILYQVLRLQPECRQGAKCKSIPSNTSLSLSLGGPIKFRLFNSSESGYQGPNSMIPESTRGGCPEPKYEPAKYSLVPRTLNCPESFEPVLEARLFDSEGRHIRLQRTSDEEIERSADEIRYKPCNYCAHFEFPPKEPSDGGSMTFVAAFALYGDNKIFSWPHCPTSEEIYDHLGLDVQSSKKATGAMWQTIFLERDQTAHYIFQPSEVSLVARCLEKILHVDQVPASVAGVTTANGTPACSAIVSNILLQANLDLKSVFRPLGSIPVTTCPNYFARNQTADPENQAELENLINVAGAQVTLIQTCIERVVNYLEEALLNPKRPEFRLLPDHFIPGESNYYYVMITIYYVLKHYPEAKNELGKRIRCGKSGRLFDNSHYLPDDNWDFGSDTRVRSLLLKWYHYESVLRLLPEDETSKFATSQAVVKPKGPSGGEGNWHEWNKKELKEMARKLGREVKMAVGAMISSKQAYTAEDEIVDRLTFLANELDLDAKAKDKFSIAARTIERIKQRDYSREINPGYVPPDDEGQTGGPWEIHALCHHSRLMVANRDAEVTDQKVWEEEIERFRRKLREFLTSESTLTPCWERSNFIARRGWLRSEATSVLASTLLEICQTDFAQNLVDQDVQHRLLIVKKESLDPELTMHFIYVFHPESVDCFNSHALKVTRFVCQKRRAWISRITLKNWSRTDVQQQSGTRINSENTRCQTQIDQQGSIEEITIPKALLKTVENDEDHKLTIELKVSSIVLSTNGFGDFSIGTVISELIPDKTWEKTSKDIRDLWQKFTHQPQTGRCLVFLLLLGVVCEEMASQFRDAMDRLIKVLKLDHDFIHREDEWLDDENSIAQLELSFWSLESLNRIRDTLDDSMKIIDQASFELMEQIREGPGKRSELLEKMCQEYLEDFERRAAELNAVSVYLGSKIELNTRYKDAAIFAVPDAQNAVGKNMGLRWFLGMFFILFSFNAAFAYFLKMFQRRFEILLSWRRVPPPPPRGAPVNTERFTTRSAWSVLGSRPPPGGVLGASDWSASPSPGVTFLNDEVVEHKDLERGAAP</sequence>
<comment type="caution">
    <text evidence="3">The sequence shown here is derived from an EMBL/GenBank/DDBJ whole genome shotgun (WGS) entry which is preliminary data.</text>
</comment>
<feature type="region of interest" description="Disordered" evidence="1">
    <location>
        <begin position="114"/>
        <end position="136"/>
    </location>
</feature>
<dbReference type="Proteomes" id="UP000293360">
    <property type="component" value="Unassembled WGS sequence"/>
</dbReference>
<keyword evidence="2" id="KW-0472">Membrane</keyword>
<feature type="region of interest" description="Disordered" evidence="1">
    <location>
        <begin position="169"/>
        <end position="189"/>
    </location>
</feature>
<evidence type="ECO:0000256" key="2">
    <source>
        <dbReference type="SAM" id="Phobius"/>
    </source>
</evidence>
<feature type="region of interest" description="Disordered" evidence="1">
    <location>
        <begin position="1"/>
        <end position="20"/>
    </location>
</feature>
<gene>
    <name evidence="3" type="ORF">DL764_008113</name>
</gene>
<protein>
    <submittedName>
        <fullName evidence="3">Uncharacterized protein</fullName>
    </submittedName>
</protein>
<keyword evidence="2" id="KW-1133">Transmembrane helix</keyword>
<name>A0A4Q4SYB7_9PEZI</name>
<evidence type="ECO:0000313" key="3">
    <source>
        <dbReference type="EMBL" id="RYO92591.1"/>
    </source>
</evidence>
<feature type="compositionally biased region" description="Polar residues" evidence="1">
    <location>
        <begin position="173"/>
        <end position="183"/>
    </location>
</feature>
<feature type="compositionally biased region" description="Basic and acidic residues" evidence="1">
    <location>
        <begin position="114"/>
        <end position="124"/>
    </location>
</feature>
<evidence type="ECO:0000256" key="1">
    <source>
        <dbReference type="SAM" id="MobiDB-lite"/>
    </source>
</evidence>
<evidence type="ECO:0000313" key="4">
    <source>
        <dbReference type="Proteomes" id="UP000293360"/>
    </source>
</evidence>
<accession>A0A4Q4SYB7</accession>
<proteinExistence type="predicted"/>
<feature type="transmembrane region" description="Helical" evidence="2">
    <location>
        <begin position="1149"/>
        <end position="1168"/>
    </location>
</feature>
<keyword evidence="4" id="KW-1185">Reference proteome</keyword>
<organism evidence="3 4">
    <name type="scientific">Monosporascus ibericus</name>
    <dbReference type="NCBI Taxonomy" id="155417"/>
    <lineage>
        <taxon>Eukaryota</taxon>
        <taxon>Fungi</taxon>
        <taxon>Dikarya</taxon>
        <taxon>Ascomycota</taxon>
        <taxon>Pezizomycotina</taxon>
        <taxon>Sordariomycetes</taxon>
        <taxon>Xylariomycetidae</taxon>
        <taxon>Xylariales</taxon>
        <taxon>Xylariales incertae sedis</taxon>
        <taxon>Monosporascus</taxon>
    </lineage>
</organism>
<reference evidence="3 4" key="1">
    <citation type="submission" date="2018-06" db="EMBL/GenBank/DDBJ databases">
        <title>Complete Genomes of Monosporascus.</title>
        <authorList>
            <person name="Robinson A.J."/>
            <person name="Natvig D.O."/>
        </authorList>
    </citation>
    <scope>NUCLEOTIDE SEQUENCE [LARGE SCALE GENOMIC DNA]</scope>
    <source>
        <strain evidence="3 4">CBS 110550</strain>
    </source>
</reference>
<keyword evidence="2" id="KW-0812">Transmembrane</keyword>